<dbReference type="Pfam" id="PF07021">
    <property type="entry name" value="MetW"/>
    <property type="match status" value="1"/>
</dbReference>
<sequence length="196" mass="22084">MRFDLTLIQPWINEGSRVLDLGCGDGTLLATLAKQKNVSGVGLEIDPENITQSLAQGVNVIEHDLNLGLGNFRDNSFDMVVMTLALQTLRYPHLVIDEMLRVGRECIVTFPNFGHWRSRWYLSQRGKMPVSKFLPYTWYDTPNIHFCTVKDFEALCADKQIRVLNSAVIGADNNQSSLADRFPNLLGVTAVYHISK</sequence>
<dbReference type="CDD" id="cd02440">
    <property type="entry name" value="AdoMet_MTases"/>
    <property type="match status" value="1"/>
</dbReference>
<name>A0A127M9R6_9GAMM</name>
<dbReference type="KEGG" id="zal:AZF00_17415"/>
<gene>
    <name evidence="1" type="ORF">AZF00_17415</name>
</gene>
<dbReference type="NCBIfam" id="TIGR02081">
    <property type="entry name" value="metW"/>
    <property type="match status" value="1"/>
</dbReference>
<dbReference type="STRING" id="1470434.AZF00_17415"/>
<protein>
    <submittedName>
        <fullName evidence="1">Methionine biosynthesis protein MetW</fullName>
    </submittedName>
</protein>
<dbReference type="Proteomes" id="UP000074119">
    <property type="component" value="Chromosome"/>
</dbReference>
<evidence type="ECO:0000313" key="1">
    <source>
        <dbReference type="EMBL" id="AMO69970.1"/>
    </source>
</evidence>
<accession>A0A127M9R6</accession>
<reference evidence="1 2" key="1">
    <citation type="submission" date="2015-12" db="EMBL/GenBank/DDBJ databases">
        <authorList>
            <person name="Shamseldin A."/>
            <person name="Moawad H."/>
            <person name="Abd El-Rahim W.M."/>
            <person name="Sadowsky M.J."/>
        </authorList>
    </citation>
    <scope>NUCLEOTIDE SEQUENCE [LARGE SCALE GENOMIC DNA]</scope>
    <source>
        <strain evidence="1 2">SM2</strain>
    </source>
</reference>
<dbReference type="SUPFAM" id="SSF53335">
    <property type="entry name" value="S-adenosyl-L-methionine-dependent methyltransferases"/>
    <property type="match status" value="1"/>
</dbReference>
<dbReference type="InterPro" id="IPR010743">
    <property type="entry name" value="Methionine_synth_MetW"/>
</dbReference>
<dbReference type="EMBL" id="CP014544">
    <property type="protein sequence ID" value="AMO69970.1"/>
    <property type="molecule type" value="Genomic_DNA"/>
</dbReference>
<dbReference type="RefSeq" id="WP_008252630.1">
    <property type="nucleotide sequence ID" value="NZ_CP014544.1"/>
</dbReference>
<evidence type="ECO:0000313" key="2">
    <source>
        <dbReference type="Proteomes" id="UP000074119"/>
    </source>
</evidence>
<dbReference type="AlphaFoldDB" id="A0A127M9R6"/>
<dbReference type="InterPro" id="IPR029063">
    <property type="entry name" value="SAM-dependent_MTases_sf"/>
</dbReference>
<proteinExistence type="predicted"/>
<organism evidence="1 2">
    <name type="scientific">Zhongshania aliphaticivorans</name>
    <dbReference type="NCBI Taxonomy" id="1470434"/>
    <lineage>
        <taxon>Bacteria</taxon>
        <taxon>Pseudomonadati</taxon>
        <taxon>Pseudomonadota</taxon>
        <taxon>Gammaproteobacteria</taxon>
        <taxon>Cellvibrionales</taxon>
        <taxon>Spongiibacteraceae</taxon>
        <taxon>Zhongshania</taxon>
    </lineage>
</organism>
<dbReference type="Gene3D" id="3.40.50.150">
    <property type="entry name" value="Vaccinia Virus protein VP39"/>
    <property type="match status" value="1"/>
</dbReference>